<keyword evidence="2" id="KW-0812">Transmembrane</keyword>
<accession>A0A3B7MPZ0</accession>
<dbReference type="Proteomes" id="UP000263900">
    <property type="component" value="Chromosome"/>
</dbReference>
<name>A0A3B7MPZ0_9BACT</name>
<evidence type="ECO:0000313" key="3">
    <source>
        <dbReference type="EMBL" id="AXY75110.1"/>
    </source>
</evidence>
<keyword evidence="4" id="KW-1185">Reference proteome</keyword>
<evidence type="ECO:0000256" key="1">
    <source>
        <dbReference type="SAM" id="MobiDB-lite"/>
    </source>
</evidence>
<gene>
    <name evidence="3" type="ORF">D3H65_14465</name>
</gene>
<reference evidence="3 4" key="1">
    <citation type="submission" date="2018-09" db="EMBL/GenBank/DDBJ databases">
        <title>Genome sequencing of strain 6GH32-13.</title>
        <authorList>
            <person name="Weon H.-Y."/>
            <person name="Heo J."/>
            <person name="Kwon S.-W."/>
        </authorList>
    </citation>
    <scope>NUCLEOTIDE SEQUENCE [LARGE SCALE GENOMIC DNA]</scope>
    <source>
        <strain evidence="3 4">5GH32-13</strain>
    </source>
</reference>
<sequence>MQPPFEAVQEVMVTLIAMIKATIVKIRFIFVVFRFENKPDEWEIQGIKKRGSSGNSEERIRLLQRRG</sequence>
<protein>
    <submittedName>
        <fullName evidence="3">Uncharacterized protein</fullName>
    </submittedName>
</protein>
<proteinExistence type="predicted"/>
<feature type="region of interest" description="Disordered" evidence="1">
    <location>
        <begin position="48"/>
        <end position="67"/>
    </location>
</feature>
<feature type="transmembrane region" description="Helical" evidence="2">
    <location>
        <begin position="12"/>
        <end position="33"/>
    </location>
</feature>
<keyword evidence="2" id="KW-0472">Membrane</keyword>
<dbReference type="AlphaFoldDB" id="A0A3B7MPZ0"/>
<dbReference type="KEGG" id="pseg:D3H65_14465"/>
<evidence type="ECO:0000256" key="2">
    <source>
        <dbReference type="SAM" id="Phobius"/>
    </source>
</evidence>
<organism evidence="3 4">
    <name type="scientific">Paraflavitalea soli</name>
    <dbReference type="NCBI Taxonomy" id="2315862"/>
    <lineage>
        <taxon>Bacteria</taxon>
        <taxon>Pseudomonadati</taxon>
        <taxon>Bacteroidota</taxon>
        <taxon>Chitinophagia</taxon>
        <taxon>Chitinophagales</taxon>
        <taxon>Chitinophagaceae</taxon>
        <taxon>Paraflavitalea</taxon>
    </lineage>
</organism>
<keyword evidence="2" id="KW-1133">Transmembrane helix</keyword>
<evidence type="ECO:0000313" key="4">
    <source>
        <dbReference type="Proteomes" id="UP000263900"/>
    </source>
</evidence>
<dbReference type="EMBL" id="CP032157">
    <property type="protein sequence ID" value="AXY75110.1"/>
    <property type="molecule type" value="Genomic_DNA"/>
</dbReference>